<keyword evidence="4" id="KW-0808">Transferase</keyword>
<accession>A0A0S1AY75</accession>
<keyword evidence="8" id="KW-0472">Membrane</keyword>
<feature type="transmembrane region" description="Helical" evidence="8">
    <location>
        <begin position="16"/>
        <end position="35"/>
    </location>
</feature>
<dbReference type="SUPFAM" id="SSF55874">
    <property type="entry name" value="ATPase domain of HSP90 chaperone/DNA topoisomerase II/histidine kinase"/>
    <property type="match status" value="1"/>
</dbReference>
<evidence type="ECO:0000256" key="7">
    <source>
        <dbReference type="ARBA" id="ARBA00022989"/>
    </source>
</evidence>
<reference evidence="10 11" key="1">
    <citation type="journal article" date="2015" name="Genome Announc.">
        <title>Complete Genome Sequencing of Stenotrophomonas acidaminiphila ZAC14D2_NAIMI4_2, a Multidrug-Resistant Strain Isolated from Sediments of a Polluted River in Mexico, Uncovers New Antibiotic Resistance Genes and a Novel Class-II Lasso Peptide Biosynthesis Gene Cluster.</title>
        <authorList>
            <person name="Vinuesa P."/>
            <person name="Ochoa-Sanchez L.E."/>
        </authorList>
    </citation>
    <scope>NUCLEOTIDE SEQUENCE [LARGE SCALE GENOMIC DNA]</scope>
    <source>
        <strain evidence="10 11">ZAC14D2_NAIMI4_2</strain>
    </source>
</reference>
<dbReference type="Proteomes" id="UP000061010">
    <property type="component" value="Chromosome"/>
</dbReference>
<dbReference type="SMART" id="SM00387">
    <property type="entry name" value="HATPase_c"/>
    <property type="match status" value="1"/>
</dbReference>
<dbReference type="KEGG" id="sacz:AOT14_13710"/>
<evidence type="ECO:0000256" key="3">
    <source>
        <dbReference type="ARBA" id="ARBA00022553"/>
    </source>
</evidence>
<dbReference type="PROSITE" id="PS50109">
    <property type="entry name" value="HIS_KIN"/>
    <property type="match status" value="1"/>
</dbReference>
<dbReference type="EMBL" id="CP012900">
    <property type="protein sequence ID" value="ALJ27774.1"/>
    <property type="molecule type" value="Genomic_DNA"/>
</dbReference>
<dbReference type="Pfam" id="PF02518">
    <property type="entry name" value="HATPase_c"/>
    <property type="match status" value="1"/>
</dbReference>
<dbReference type="PANTHER" id="PTHR45436:SF5">
    <property type="entry name" value="SENSOR HISTIDINE KINASE TRCS"/>
    <property type="match status" value="1"/>
</dbReference>
<evidence type="ECO:0000256" key="8">
    <source>
        <dbReference type="SAM" id="Phobius"/>
    </source>
</evidence>
<name>A0A0S1AY75_9GAMM</name>
<dbReference type="InterPro" id="IPR036097">
    <property type="entry name" value="HisK_dim/P_sf"/>
</dbReference>
<dbReference type="InterPro" id="IPR003661">
    <property type="entry name" value="HisK_dim/P_dom"/>
</dbReference>
<evidence type="ECO:0000259" key="9">
    <source>
        <dbReference type="PROSITE" id="PS50109"/>
    </source>
</evidence>
<organism evidence="10 11">
    <name type="scientific">Stenotrophomonas acidaminiphila</name>
    <dbReference type="NCBI Taxonomy" id="128780"/>
    <lineage>
        <taxon>Bacteria</taxon>
        <taxon>Pseudomonadati</taxon>
        <taxon>Pseudomonadota</taxon>
        <taxon>Gammaproteobacteria</taxon>
        <taxon>Lysobacterales</taxon>
        <taxon>Lysobacteraceae</taxon>
        <taxon>Stenotrophomonas</taxon>
    </lineage>
</organism>
<dbReference type="InterPro" id="IPR036890">
    <property type="entry name" value="HATPase_C_sf"/>
</dbReference>
<keyword evidence="11" id="KW-1185">Reference proteome</keyword>
<dbReference type="EC" id="2.7.13.3" evidence="2"/>
<evidence type="ECO:0000256" key="2">
    <source>
        <dbReference type="ARBA" id="ARBA00012438"/>
    </source>
</evidence>
<dbReference type="Gene3D" id="1.10.287.130">
    <property type="match status" value="1"/>
</dbReference>
<dbReference type="Gene3D" id="3.30.565.10">
    <property type="entry name" value="Histidine kinase-like ATPase, C-terminal domain"/>
    <property type="match status" value="1"/>
</dbReference>
<dbReference type="Pfam" id="PF00512">
    <property type="entry name" value="HisKA"/>
    <property type="match status" value="1"/>
</dbReference>
<evidence type="ECO:0000256" key="4">
    <source>
        <dbReference type="ARBA" id="ARBA00022679"/>
    </source>
</evidence>
<keyword evidence="7 8" id="KW-1133">Transmembrane helix</keyword>
<dbReference type="CDD" id="cd00082">
    <property type="entry name" value="HisKA"/>
    <property type="match status" value="1"/>
</dbReference>
<dbReference type="InterPro" id="IPR005467">
    <property type="entry name" value="His_kinase_dom"/>
</dbReference>
<dbReference type="InterPro" id="IPR050428">
    <property type="entry name" value="TCS_sensor_his_kinase"/>
</dbReference>
<keyword evidence="5 8" id="KW-0812">Transmembrane</keyword>
<gene>
    <name evidence="10" type="primary">qseC</name>
    <name evidence="10" type="ORF">AOT14_13710</name>
</gene>
<keyword evidence="6 10" id="KW-0418">Kinase</keyword>
<protein>
    <recommendedName>
        <fullName evidence="2">histidine kinase</fullName>
        <ecNumber evidence="2">2.7.13.3</ecNumber>
    </recommendedName>
</protein>
<evidence type="ECO:0000256" key="1">
    <source>
        <dbReference type="ARBA" id="ARBA00000085"/>
    </source>
</evidence>
<dbReference type="SMART" id="SM00388">
    <property type="entry name" value="HisKA"/>
    <property type="match status" value="1"/>
</dbReference>
<feature type="domain" description="Histidine kinase" evidence="9">
    <location>
        <begin position="250"/>
        <end position="452"/>
    </location>
</feature>
<dbReference type="PANTHER" id="PTHR45436">
    <property type="entry name" value="SENSOR HISTIDINE KINASE YKOH"/>
    <property type="match status" value="1"/>
</dbReference>
<evidence type="ECO:0000256" key="6">
    <source>
        <dbReference type="ARBA" id="ARBA00022777"/>
    </source>
</evidence>
<dbReference type="AlphaFoldDB" id="A0A0S1AY75"/>
<sequence>MWSSERRWLRSIRRRLIVALVGGLGSLLVVLFLLLDQMLDHHLYARLDAQLLDRARAVGALLASGTPVDALMPEFREHGHTDFYTIWDTAGAVLARSSSSGTQALARPPRMPAAEPLYYDLVLPDGHRGRAVAQQVAPGPAGDPRAALLTVAIERTDVDVLERRIHLSLLLVSLLAALGAATLAIVVVNRGLRPLLRLGGRVGSLSPETAQVPLLDATLPSELAPLAAALDSAFGRLYDALERERRFARDVAHELRTPLAEIRTSAELALRGGDPGRAAAALAISLAAVERMQCSVDGLLALSRYESGQAEPQPEPLDLRALLEQQRQVLARATSAGAHIQLEGAAEWWTSSDAALLERIVANLLQNAVEYAPAGSRILAGVKVTAEGAWLEVRNPAPDLHDSDLPRLGERFWRKRPERAPDTHGGLGLALARTLARVLVLQLHFRLDAGDLVARLGPFPALPEA</sequence>
<feature type="transmembrane region" description="Helical" evidence="8">
    <location>
        <begin position="165"/>
        <end position="188"/>
    </location>
</feature>
<keyword evidence="3" id="KW-0597">Phosphoprotein</keyword>
<dbReference type="InterPro" id="IPR003594">
    <property type="entry name" value="HATPase_dom"/>
</dbReference>
<evidence type="ECO:0000256" key="5">
    <source>
        <dbReference type="ARBA" id="ARBA00022692"/>
    </source>
</evidence>
<dbReference type="PATRIC" id="fig|128780.6.peg.1383"/>
<dbReference type="SUPFAM" id="SSF47384">
    <property type="entry name" value="Homodimeric domain of signal transducing histidine kinase"/>
    <property type="match status" value="1"/>
</dbReference>
<dbReference type="OrthoDB" id="9809766at2"/>
<evidence type="ECO:0000313" key="11">
    <source>
        <dbReference type="Proteomes" id="UP000061010"/>
    </source>
</evidence>
<proteinExistence type="predicted"/>
<dbReference type="GO" id="GO:0000155">
    <property type="term" value="F:phosphorelay sensor kinase activity"/>
    <property type="evidence" value="ECO:0007669"/>
    <property type="project" value="InterPro"/>
</dbReference>
<comment type="catalytic activity">
    <reaction evidence="1">
        <text>ATP + protein L-histidine = ADP + protein N-phospho-L-histidine.</text>
        <dbReference type="EC" id="2.7.13.3"/>
    </reaction>
</comment>
<evidence type="ECO:0000313" key="10">
    <source>
        <dbReference type="EMBL" id="ALJ27774.1"/>
    </source>
</evidence>